<evidence type="ECO:0000313" key="2">
    <source>
        <dbReference type="Proteomes" id="UP000011096"/>
    </source>
</evidence>
<dbReference type="EMBL" id="ANPB02000001">
    <property type="protein sequence ID" value="KAF4491919.1"/>
    <property type="molecule type" value="Genomic_DNA"/>
</dbReference>
<dbReference type="AlphaFoldDB" id="A0A7J6JMX0"/>
<organism evidence="1 2">
    <name type="scientific">Colletotrichum fructicola (strain Nara gc5)</name>
    <name type="common">Anthracnose fungus</name>
    <name type="synonym">Colletotrichum gloeosporioides (strain Nara gc5)</name>
    <dbReference type="NCBI Taxonomy" id="1213859"/>
    <lineage>
        <taxon>Eukaryota</taxon>
        <taxon>Fungi</taxon>
        <taxon>Dikarya</taxon>
        <taxon>Ascomycota</taxon>
        <taxon>Pezizomycotina</taxon>
        <taxon>Sordariomycetes</taxon>
        <taxon>Hypocreomycetidae</taxon>
        <taxon>Glomerellales</taxon>
        <taxon>Glomerellaceae</taxon>
        <taxon>Colletotrichum</taxon>
        <taxon>Colletotrichum gloeosporioides species complex</taxon>
    </lineage>
</organism>
<name>A0A7J6JMX0_COLFN</name>
<reference evidence="1 2" key="2">
    <citation type="submission" date="2020-04" db="EMBL/GenBank/DDBJ databases">
        <title>Genome sequencing and assembly of multiple isolates from the Colletotrichum gloeosporioides species complex.</title>
        <authorList>
            <person name="Gan P."/>
            <person name="Shirasu K."/>
        </authorList>
    </citation>
    <scope>NUCLEOTIDE SEQUENCE [LARGE SCALE GENOMIC DNA]</scope>
    <source>
        <strain evidence="1 2">Nara gc5</strain>
    </source>
</reference>
<keyword evidence="2" id="KW-1185">Reference proteome</keyword>
<accession>A0A7J6JMX0</accession>
<gene>
    <name evidence="1" type="ORF">CGGC5_v002415</name>
</gene>
<dbReference type="Proteomes" id="UP000011096">
    <property type="component" value="Unassembled WGS sequence"/>
</dbReference>
<dbReference type="RefSeq" id="XP_066009839.1">
    <property type="nucleotide sequence ID" value="XM_066150956.1"/>
</dbReference>
<sequence length="82" mass="9485">MPVAIRSTNVMLKCRIQGIIETSLIIAKMQENQQNTNACLEKGVQEPKKSSLSHPMDRWLDQCSQPKLKRIYLEVLKPRSQY</sequence>
<evidence type="ECO:0000313" key="1">
    <source>
        <dbReference type="EMBL" id="KAF4491919.1"/>
    </source>
</evidence>
<proteinExistence type="predicted"/>
<reference evidence="1 2" key="1">
    <citation type="submission" date="2012-08" db="EMBL/GenBank/DDBJ databases">
        <authorList>
            <person name="Gan P.H.P."/>
            <person name="Ikeda K."/>
            <person name="Irieda H."/>
            <person name="Narusaka M."/>
            <person name="O'Connell R.J."/>
            <person name="Narusaka Y."/>
            <person name="Takano Y."/>
            <person name="Kubo Y."/>
            <person name="Shirasu K."/>
        </authorList>
    </citation>
    <scope>NUCLEOTIDE SEQUENCE [LARGE SCALE GENOMIC DNA]</scope>
    <source>
        <strain evidence="1 2">Nara gc5</strain>
    </source>
</reference>
<protein>
    <submittedName>
        <fullName evidence="1">Uncharacterized protein</fullName>
    </submittedName>
</protein>
<dbReference type="InParanoid" id="A0A7J6JMX0"/>
<dbReference type="GeneID" id="43611610"/>
<comment type="caution">
    <text evidence="1">The sequence shown here is derived from an EMBL/GenBank/DDBJ whole genome shotgun (WGS) entry which is preliminary data.</text>
</comment>